<dbReference type="SUPFAM" id="SSF50118">
    <property type="entry name" value="Cell growth inhibitor/plasmid maintenance toxic component"/>
    <property type="match status" value="1"/>
</dbReference>
<protein>
    <recommendedName>
        <fullName evidence="2">Toxin CcdB</fullName>
    </recommendedName>
    <alternativeName>
        <fullName evidence="8">Cytotoxic protein CcdB</fullName>
    </alternativeName>
    <alternativeName>
        <fullName evidence="7">Protein LetD</fullName>
    </alternativeName>
</protein>
<keyword evidence="6" id="KW-0804">Transcription</keyword>
<dbReference type="Pfam" id="PF01845">
    <property type="entry name" value="CcdB"/>
    <property type="match status" value="1"/>
</dbReference>
<dbReference type="Gene3D" id="2.30.30.110">
    <property type="match status" value="1"/>
</dbReference>
<dbReference type="InterPro" id="IPR011067">
    <property type="entry name" value="Plasmid_toxin/cell-grow_inhib"/>
</dbReference>
<name>A0AB35PRQ0_9ENTR</name>
<dbReference type="InterPro" id="IPR002712">
    <property type="entry name" value="CcdB"/>
</dbReference>
<comment type="caution">
    <text evidence="10">The sequence shown here is derived from an EMBL/GenBank/DDBJ whole genome shotgun (WGS) entry which is preliminary data.</text>
</comment>
<proteinExistence type="inferred from homology"/>
<evidence type="ECO:0000256" key="4">
    <source>
        <dbReference type="ARBA" id="ARBA00022649"/>
    </source>
</evidence>
<evidence type="ECO:0000256" key="2">
    <source>
        <dbReference type="ARBA" id="ARBA00015075"/>
    </source>
</evidence>
<feature type="region of interest" description="Disordered" evidence="9">
    <location>
        <begin position="129"/>
        <end position="160"/>
    </location>
</feature>
<evidence type="ECO:0000313" key="11">
    <source>
        <dbReference type="Proteomes" id="UP001249822"/>
    </source>
</evidence>
<dbReference type="GO" id="GO:0006276">
    <property type="term" value="P:plasmid maintenance"/>
    <property type="evidence" value="ECO:0007669"/>
    <property type="project" value="InterPro"/>
</dbReference>
<gene>
    <name evidence="10" type="ORF">PTQ40_07750</name>
</gene>
<dbReference type="GO" id="GO:0008657">
    <property type="term" value="F:DNA topoisomerase type II (double strand cut, ATP-hydrolyzing) inhibitor activity"/>
    <property type="evidence" value="ECO:0007669"/>
    <property type="project" value="InterPro"/>
</dbReference>
<sequence length="160" mass="17694">MLKQFDVYRNPSSQTKHSLPYFMIVQNDFYEDLPTRVIIPLMRNAHLPLWQHPLVPEVNIEFETFMLCSPMMTNLNNKLIKREDFICNLKSARGEVISAIDALVTNTRSAPASARAGCSVTLTSALHSSLSSLPDAPPRDTSADDASSPSGDSPSLRSCL</sequence>
<organism evidence="10 11">
    <name type="scientific">Klebsiella michiganensis</name>
    <dbReference type="NCBI Taxonomy" id="1134687"/>
    <lineage>
        <taxon>Bacteria</taxon>
        <taxon>Pseudomonadati</taxon>
        <taxon>Pseudomonadota</taxon>
        <taxon>Gammaproteobacteria</taxon>
        <taxon>Enterobacterales</taxon>
        <taxon>Enterobacteriaceae</taxon>
        <taxon>Klebsiella/Raoultella group</taxon>
        <taxon>Klebsiella</taxon>
    </lineage>
</organism>
<evidence type="ECO:0000256" key="9">
    <source>
        <dbReference type="SAM" id="MobiDB-lite"/>
    </source>
</evidence>
<comment type="similarity">
    <text evidence="1">Belongs to the CcdB toxin family.</text>
</comment>
<dbReference type="AlphaFoldDB" id="A0AB35PRQ0"/>
<evidence type="ECO:0000256" key="6">
    <source>
        <dbReference type="ARBA" id="ARBA00023163"/>
    </source>
</evidence>
<evidence type="ECO:0000256" key="8">
    <source>
        <dbReference type="ARBA" id="ARBA00033135"/>
    </source>
</evidence>
<reference evidence="10" key="2">
    <citation type="submission" date="2023-01" db="EMBL/GenBank/DDBJ databases">
        <authorList>
            <person name="Du H."/>
            <person name="Wan W."/>
        </authorList>
    </citation>
    <scope>NUCLEOTIDE SEQUENCE</scope>
    <source>
        <strain evidence="10">HD1688</strain>
    </source>
</reference>
<evidence type="ECO:0000256" key="5">
    <source>
        <dbReference type="ARBA" id="ARBA00023015"/>
    </source>
</evidence>
<dbReference type="Proteomes" id="UP001249822">
    <property type="component" value="Unassembled WGS sequence"/>
</dbReference>
<evidence type="ECO:0000256" key="1">
    <source>
        <dbReference type="ARBA" id="ARBA00005230"/>
    </source>
</evidence>
<accession>A0AB35PRQ0</accession>
<keyword evidence="3" id="KW-0678">Repressor</keyword>
<keyword evidence="5" id="KW-0805">Transcription regulation</keyword>
<keyword evidence="4" id="KW-1277">Toxin-antitoxin system</keyword>
<evidence type="ECO:0000256" key="7">
    <source>
        <dbReference type="ARBA" id="ARBA00029628"/>
    </source>
</evidence>
<feature type="compositionally biased region" description="Low complexity" evidence="9">
    <location>
        <begin position="144"/>
        <end position="160"/>
    </location>
</feature>
<reference evidence="10" key="1">
    <citation type="journal article" date="2023" name="Front. Microbiol.">
        <title>Genomic characterization of carbapenem-resistant Klebsiella oxytoca complex in China: a multi-center study.</title>
        <authorList>
            <person name="Wan W."/>
            <person name="Yang X."/>
            <person name="Yu H."/>
            <person name="Wang M."/>
            <person name="Jia W."/>
            <person name="Huang B."/>
            <person name="Qu F."/>
            <person name="Shan B."/>
            <person name="Tang Y.W."/>
            <person name="Chen L."/>
            <person name="Du H."/>
        </authorList>
    </citation>
    <scope>NUCLEOTIDE SEQUENCE</scope>
    <source>
        <strain evidence="10">HD1688</strain>
    </source>
</reference>
<dbReference type="EMBL" id="JAQSKY010000005">
    <property type="protein sequence ID" value="MDS7898875.1"/>
    <property type="molecule type" value="Genomic_DNA"/>
</dbReference>
<evidence type="ECO:0000256" key="3">
    <source>
        <dbReference type="ARBA" id="ARBA00022491"/>
    </source>
</evidence>
<evidence type="ECO:0000313" key="10">
    <source>
        <dbReference type="EMBL" id="MDS7898875.1"/>
    </source>
</evidence>